<proteinExistence type="predicted"/>
<accession>A0A9N9PCX3</accession>
<feature type="non-terminal residue" evidence="1">
    <location>
        <position position="62"/>
    </location>
</feature>
<evidence type="ECO:0000313" key="2">
    <source>
        <dbReference type="Proteomes" id="UP000789759"/>
    </source>
</evidence>
<sequence>MDETEFVIAPKIQKVLAVKNKVVTKYTFARILESAFAATYIPKAIKNAFRTTEILLFNPNAI</sequence>
<protein>
    <submittedName>
        <fullName evidence="1">9096_t:CDS:1</fullName>
    </submittedName>
</protein>
<name>A0A9N9PCX3_9GLOM</name>
<dbReference type="Proteomes" id="UP000789759">
    <property type="component" value="Unassembled WGS sequence"/>
</dbReference>
<comment type="caution">
    <text evidence="1">The sequence shown here is derived from an EMBL/GenBank/DDBJ whole genome shotgun (WGS) entry which is preliminary data.</text>
</comment>
<dbReference type="EMBL" id="CAJVQA010033718">
    <property type="protein sequence ID" value="CAG8804858.1"/>
    <property type="molecule type" value="Genomic_DNA"/>
</dbReference>
<dbReference type="AlphaFoldDB" id="A0A9N9PCX3"/>
<keyword evidence="2" id="KW-1185">Reference proteome</keyword>
<organism evidence="1 2">
    <name type="scientific">Cetraspora pellucida</name>
    <dbReference type="NCBI Taxonomy" id="1433469"/>
    <lineage>
        <taxon>Eukaryota</taxon>
        <taxon>Fungi</taxon>
        <taxon>Fungi incertae sedis</taxon>
        <taxon>Mucoromycota</taxon>
        <taxon>Glomeromycotina</taxon>
        <taxon>Glomeromycetes</taxon>
        <taxon>Diversisporales</taxon>
        <taxon>Gigasporaceae</taxon>
        <taxon>Cetraspora</taxon>
    </lineage>
</organism>
<gene>
    <name evidence="1" type="ORF">CPELLU_LOCUS18044</name>
</gene>
<reference evidence="1" key="1">
    <citation type="submission" date="2021-06" db="EMBL/GenBank/DDBJ databases">
        <authorList>
            <person name="Kallberg Y."/>
            <person name="Tangrot J."/>
            <person name="Rosling A."/>
        </authorList>
    </citation>
    <scope>NUCLEOTIDE SEQUENCE</scope>
    <source>
        <strain evidence="1">FL966</strain>
    </source>
</reference>
<evidence type="ECO:0000313" key="1">
    <source>
        <dbReference type="EMBL" id="CAG8804858.1"/>
    </source>
</evidence>
<dbReference type="OrthoDB" id="5420958at2759"/>